<keyword evidence="1" id="KW-0812">Transmembrane</keyword>
<reference evidence="2 3" key="1">
    <citation type="submission" date="2018-08" db="EMBL/GenBank/DDBJ databases">
        <title>Genome and evolution of the arbuscular mycorrhizal fungus Diversispora epigaea (formerly Glomus versiforme) and its bacterial endosymbionts.</title>
        <authorList>
            <person name="Sun X."/>
            <person name="Fei Z."/>
            <person name="Harrison M."/>
        </authorList>
    </citation>
    <scope>NUCLEOTIDE SEQUENCE [LARGE SCALE GENOMIC DNA]</scope>
    <source>
        <strain evidence="2 3">IT104</strain>
    </source>
</reference>
<feature type="transmembrane region" description="Helical" evidence="1">
    <location>
        <begin position="38"/>
        <end position="62"/>
    </location>
</feature>
<dbReference type="OrthoDB" id="2443526at2759"/>
<keyword evidence="3" id="KW-1185">Reference proteome</keyword>
<gene>
    <name evidence="2" type="ORF">Glove_319g130</name>
</gene>
<accession>A0A397HPN2</accession>
<proteinExistence type="predicted"/>
<organism evidence="2 3">
    <name type="scientific">Diversispora epigaea</name>
    <dbReference type="NCBI Taxonomy" id="1348612"/>
    <lineage>
        <taxon>Eukaryota</taxon>
        <taxon>Fungi</taxon>
        <taxon>Fungi incertae sedis</taxon>
        <taxon>Mucoromycota</taxon>
        <taxon>Glomeromycotina</taxon>
        <taxon>Glomeromycetes</taxon>
        <taxon>Diversisporales</taxon>
        <taxon>Diversisporaceae</taxon>
        <taxon>Diversispora</taxon>
    </lineage>
</organism>
<keyword evidence="1" id="KW-0472">Membrane</keyword>
<dbReference type="AlphaFoldDB" id="A0A397HPN2"/>
<comment type="caution">
    <text evidence="2">The sequence shown here is derived from an EMBL/GenBank/DDBJ whole genome shotgun (WGS) entry which is preliminary data.</text>
</comment>
<keyword evidence="1" id="KW-1133">Transmembrane helix</keyword>
<evidence type="ECO:0000256" key="1">
    <source>
        <dbReference type="SAM" id="Phobius"/>
    </source>
</evidence>
<evidence type="ECO:0000313" key="3">
    <source>
        <dbReference type="Proteomes" id="UP000266861"/>
    </source>
</evidence>
<name>A0A397HPN2_9GLOM</name>
<sequence>MIHSVICCSRPLADLAEKSEPKLDNGKTDVNWLKRGPYLTFITQLLLGILCWVTLGSSMTLICQKKKERKRQCKNEVNGDVSENDHIHFESTPCSASDNETLPEIDYYELVNKSTIQDDGFRTPPHQITSNIYNQEISINENILRMSAKSLAKLDESKKTTENGSKKIISDWISITEELGVVKEEDNKELIRIKKYLNRVMLPL</sequence>
<protein>
    <submittedName>
        <fullName evidence="2">Uncharacterized protein</fullName>
    </submittedName>
</protein>
<dbReference type="EMBL" id="PQFF01000291">
    <property type="protein sequence ID" value="RHZ65149.1"/>
    <property type="molecule type" value="Genomic_DNA"/>
</dbReference>
<dbReference type="Proteomes" id="UP000266861">
    <property type="component" value="Unassembled WGS sequence"/>
</dbReference>
<evidence type="ECO:0000313" key="2">
    <source>
        <dbReference type="EMBL" id="RHZ65149.1"/>
    </source>
</evidence>